<dbReference type="eggNOG" id="KOG1719">
    <property type="taxonomic scope" value="Eukaryota"/>
</dbReference>
<evidence type="ECO:0000313" key="2">
    <source>
        <dbReference type="EnsemblPlants" id="OBART02G14660.1"/>
    </source>
</evidence>
<feature type="region of interest" description="Disordered" evidence="1">
    <location>
        <begin position="1"/>
        <end position="49"/>
    </location>
</feature>
<dbReference type="PANTHER" id="PTHR46274">
    <property type="entry name" value="PHOSPHATIDYLINOSITOL PHOSPHATASE"/>
    <property type="match status" value="1"/>
</dbReference>
<reference evidence="2" key="1">
    <citation type="journal article" date="2009" name="Rice">
        <title>De Novo Next Generation Sequencing of Plant Genomes.</title>
        <authorList>
            <person name="Rounsley S."/>
            <person name="Marri P.R."/>
            <person name="Yu Y."/>
            <person name="He R."/>
            <person name="Sisneros N."/>
            <person name="Goicoechea J.L."/>
            <person name="Lee S.J."/>
            <person name="Angelova A."/>
            <person name="Kudrna D."/>
            <person name="Luo M."/>
            <person name="Affourtit J."/>
            <person name="Desany B."/>
            <person name="Knight J."/>
            <person name="Niazi F."/>
            <person name="Egholm M."/>
            <person name="Wing R.A."/>
        </authorList>
    </citation>
    <scope>NUCLEOTIDE SEQUENCE [LARGE SCALE GENOMIC DNA]</scope>
    <source>
        <strain evidence="2">cv. IRGC 105608</strain>
    </source>
</reference>
<sequence>MTKAVASAKTNGAGELRKCRSRRRERIGAEVAGDGDDDEGSGERKDQRHDGVEAGLQIWSFWVGWRERSRSRSFRAIPAEEVGMVWRYSCFTLMAEQRLWRMGVHAAVGVGARMLFYPTVVYNVVKSCFEPHFYWWDQVDMHVLLSAHPCPSNIMWLKKLGVYDVVTLSESYERLVCQAHGIENLVLPTRGYLHAPSFENLCQTVVSFTNLLKIKRGFYETLRMESKFFKFLGFMWNPLS</sequence>
<protein>
    <submittedName>
        <fullName evidence="2">Uncharacterized protein</fullName>
    </submittedName>
</protein>
<proteinExistence type="predicted"/>
<keyword evidence="3" id="KW-1185">Reference proteome</keyword>
<dbReference type="SUPFAM" id="SSF52799">
    <property type="entry name" value="(Phosphotyrosine protein) phosphatases II"/>
    <property type="match status" value="1"/>
</dbReference>
<reference evidence="2" key="2">
    <citation type="submission" date="2015-03" db="UniProtKB">
        <authorList>
            <consortium name="EnsemblPlants"/>
        </authorList>
    </citation>
    <scope>IDENTIFICATION</scope>
</reference>
<dbReference type="AlphaFoldDB" id="A0A0D3F4G5"/>
<dbReference type="EnsemblPlants" id="OBART02G14660.1">
    <property type="protein sequence ID" value="OBART02G14660.1"/>
    <property type="gene ID" value="OBART02G14660"/>
</dbReference>
<dbReference type="Gene3D" id="3.90.190.10">
    <property type="entry name" value="Protein tyrosine phosphatase superfamily"/>
    <property type="match status" value="1"/>
</dbReference>
<dbReference type="PANTHER" id="PTHR46274:SF9">
    <property type="entry name" value="PHOSPHATIDYLGLYCEROPHOSPHATE PHOSPHATASE PTPMT1"/>
    <property type="match status" value="1"/>
</dbReference>
<evidence type="ECO:0000256" key="1">
    <source>
        <dbReference type="SAM" id="MobiDB-lite"/>
    </source>
</evidence>
<organism evidence="2">
    <name type="scientific">Oryza barthii</name>
    <dbReference type="NCBI Taxonomy" id="65489"/>
    <lineage>
        <taxon>Eukaryota</taxon>
        <taxon>Viridiplantae</taxon>
        <taxon>Streptophyta</taxon>
        <taxon>Embryophyta</taxon>
        <taxon>Tracheophyta</taxon>
        <taxon>Spermatophyta</taxon>
        <taxon>Magnoliopsida</taxon>
        <taxon>Liliopsida</taxon>
        <taxon>Poales</taxon>
        <taxon>Poaceae</taxon>
        <taxon>BOP clade</taxon>
        <taxon>Oryzoideae</taxon>
        <taxon>Oryzeae</taxon>
        <taxon>Oryzinae</taxon>
        <taxon>Oryza</taxon>
    </lineage>
</organism>
<dbReference type="Proteomes" id="UP000026960">
    <property type="component" value="Chromosome 2"/>
</dbReference>
<dbReference type="Gramene" id="OBART02G14660.1">
    <property type="protein sequence ID" value="OBART02G14660.1"/>
    <property type="gene ID" value="OBART02G14660"/>
</dbReference>
<dbReference type="PaxDb" id="65489-OBART02G14660.1"/>
<evidence type="ECO:0000313" key="3">
    <source>
        <dbReference type="Proteomes" id="UP000026960"/>
    </source>
</evidence>
<name>A0A0D3F4G5_9ORYZ</name>
<dbReference type="InterPro" id="IPR029021">
    <property type="entry name" value="Prot-tyrosine_phosphatase-like"/>
</dbReference>
<accession>A0A0D3F4G5</accession>